<dbReference type="PANTHER" id="PTHR22550">
    <property type="entry name" value="SPORE GERMINATION PROTEIN"/>
    <property type="match status" value="1"/>
</dbReference>
<organism evidence="6 7">
    <name type="scientific">Coralloluteibacterium thermophilum</name>
    <dbReference type="NCBI Taxonomy" id="2707049"/>
    <lineage>
        <taxon>Bacteria</taxon>
        <taxon>Pseudomonadati</taxon>
        <taxon>Pseudomonadota</taxon>
        <taxon>Gammaproteobacteria</taxon>
        <taxon>Lysobacterales</taxon>
        <taxon>Lysobacteraceae</taxon>
        <taxon>Coralloluteibacterium</taxon>
    </lineage>
</organism>
<dbReference type="PROSITE" id="PS50206">
    <property type="entry name" value="RHODANESE_3"/>
    <property type="match status" value="1"/>
</dbReference>
<feature type="compositionally biased region" description="Low complexity" evidence="2">
    <location>
        <begin position="472"/>
        <end position="491"/>
    </location>
</feature>
<dbReference type="InterPro" id="IPR050768">
    <property type="entry name" value="UPF0353/GerABKA_families"/>
</dbReference>
<evidence type="ECO:0000313" key="6">
    <source>
        <dbReference type="EMBL" id="MFC4729403.1"/>
    </source>
</evidence>
<dbReference type="PROSITE" id="PS50005">
    <property type="entry name" value="TPR"/>
    <property type="match status" value="1"/>
</dbReference>
<feature type="compositionally biased region" description="Acidic residues" evidence="2">
    <location>
        <begin position="509"/>
        <end position="518"/>
    </location>
</feature>
<feature type="domain" description="VWFA" evidence="5">
    <location>
        <begin position="93"/>
        <end position="287"/>
    </location>
</feature>
<proteinExistence type="predicted"/>
<evidence type="ECO:0000256" key="1">
    <source>
        <dbReference type="PROSITE-ProRule" id="PRU00339"/>
    </source>
</evidence>
<keyword evidence="7" id="KW-1185">Reference proteome</keyword>
<feature type="compositionally biased region" description="Basic and acidic residues" evidence="2">
    <location>
        <begin position="519"/>
        <end position="541"/>
    </location>
</feature>
<evidence type="ECO:0000259" key="4">
    <source>
        <dbReference type="PROSITE" id="PS50206"/>
    </source>
</evidence>
<dbReference type="Gene3D" id="3.40.50.410">
    <property type="entry name" value="von Willebrand factor, type A domain"/>
    <property type="match status" value="1"/>
</dbReference>
<dbReference type="SUPFAM" id="SSF48452">
    <property type="entry name" value="TPR-like"/>
    <property type="match status" value="1"/>
</dbReference>
<dbReference type="InterPro" id="IPR011990">
    <property type="entry name" value="TPR-like_helical_dom_sf"/>
</dbReference>
<evidence type="ECO:0000256" key="3">
    <source>
        <dbReference type="SAM" id="Phobius"/>
    </source>
</evidence>
<keyword evidence="3" id="KW-1133">Transmembrane helix</keyword>
<feature type="transmembrane region" description="Helical" evidence="3">
    <location>
        <begin position="61"/>
        <end position="80"/>
    </location>
</feature>
<dbReference type="SMART" id="SM00028">
    <property type="entry name" value="TPR"/>
    <property type="match status" value="1"/>
</dbReference>
<dbReference type="InterPro" id="IPR001763">
    <property type="entry name" value="Rhodanese-like_dom"/>
</dbReference>
<accession>A0ABV9NR98</accession>
<feature type="repeat" description="TPR" evidence="1">
    <location>
        <begin position="401"/>
        <end position="434"/>
    </location>
</feature>
<dbReference type="SMART" id="SM00327">
    <property type="entry name" value="VWA"/>
    <property type="match status" value="1"/>
</dbReference>
<sequence length="595" mass="63272">MVDGLVFLRPAWLLLLLGLPLLAWLWRRRRQADAAWRDSVDPHLLPHLLDARGGGRRDLPLLLAACVLVLATFALAGPSWRHDSQPLWRPQAALVVALDLSSSMLAEDIAPSRIARVRYKLAELLETRRGGQVGLVVYADDAFVVSPLTEDAATVRAFLDALSPDIMPVDGQRPERAIARAVALMENAGFATGTVLVITDSAGNAAGRAAAAARGKGFTVSVLGVGTEQGAPVTTGSGFLADRGGGLRMPRLDPAALRELAAAGGGRYAALSGDREDLETLGVLDPQAVAAGGEESVVGRRADGGIWLVLALLPLALLAFRRGWLMVLAVVMVLPVATPAQAGGLEGAFRRADQRARDALEAGDVERARSLARDPALAAAAAYRAGDHAAAAAIWERLDGVDADYNRGNALARAGDYEAALAAYDAALARDPGHEDAEANRRAVQEWLERQPPQPQEGGEGGQDPPPEPGPGEDAQQGQGDSPAQPGQDPQQDADAEPGDADGARDPEASPEPEPGDEDAQREAEAAARAEMERALAERAQQEGTAQVDPEARREDEQRQAVEQWLRRVPDDPGGLLRRKFELEHRRRQLQGDSR</sequence>
<keyword evidence="3" id="KW-0472">Membrane</keyword>
<dbReference type="InterPro" id="IPR019734">
    <property type="entry name" value="TPR_rpt"/>
</dbReference>
<dbReference type="InterPro" id="IPR002035">
    <property type="entry name" value="VWF_A"/>
</dbReference>
<evidence type="ECO:0000313" key="7">
    <source>
        <dbReference type="Proteomes" id="UP001595892"/>
    </source>
</evidence>
<gene>
    <name evidence="6" type="ORF">ACFO3Q_14630</name>
</gene>
<dbReference type="EMBL" id="JBHSGG010000043">
    <property type="protein sequence ID" value="MFC4729403.1"/>
    <property type="molecule type" value="Genomic_DNA"/>
</dbReference>
<dbReference type="PANTHER" id="PTHR22550:SF14">
    <property type="entry name" value="VWFA DOMAIN-CONTAINING PROTEIN"/>
    <property type="match status" value="1"/>
</dbReference>
<dbReference type="Pfam" id="PF13519">
    <property type="entry name" value="VWA_2"/>
    <property type="match status" value="1"/>
</dbReference>
<comment type="caution">
    <text evidence="6">The sequence shown here is derived from an EMBL/GenBank/DDBJ whole genome shotgun (WGS) entry which is preliminary data.</text>
</comment>
<feature type="region of interest" description="Disordered" evidence="2">
    <location>
        <begin position="451"/>
        <end position="580"/>
    </location>
</feature>
<dbReference type="Proteomes" id="UP001595892">
    <property type="component" value="Unassembled WGS sequence"/>
</dbReference>
<feature type="domain" description="Rhodanese" evidence="4">
    <location>
        <begin position="183"/>
        <end position="235"/>
    </location>
</feature>
<evidence type="ECO:0000256" key="2">
    <source>
        <dbReference type="SAM" id="MobiDB-lite"/>
    </source>
</evidence>
<protein>
    <submittedName>
        <fullName evidence="6">VWA domain-containing protein</fullName>
    </submittedName>
</protein>
<keyword evidence="1" id="KW-0802">TPR repeat</keyword>
<dbReference type="PROSITE" id="PS50234">
    <property type="entry name" value="VWFA"/>
    <property type="match status" value="1"/>
</dbReference>
<feature type="compositionally biased region" description="Basic and acidic residues" evidence="2">
    <location>
        <begin position="550"/>
        <end position="571"/>
    </location>
</feature>
<dbReference type="InterPro" id="IPR036465">
    <property type="entry name" value="vWFA_dom_sf"/>
</dbReference>
<evidence type="ECO:0000259" key="5">
    <source>
        <dbReference type="PROSITE" id="PS50234"/>
    </source>
</evidence>
<reference evidence="7" key="1">
    <citation type="journal article" date="2019" name="Int. J. Syst. Evol. Microbiol.">
        <title>The Global Catalogue of Microorganisms (GCM) 10K type strain sequencing project: providing services to taxonomists for standard genome sequencing and annotation.</title>
        <authorList>
            <consortium name="The Broad Institute Genomics Platform"/>
            <consortium name="The Broad Institute Genome Sequencing Center for Infectious Disease"/>
            <person name="Wu L."/>
            <person name="Ma J."/>
        </authorList>
    </citation>
    <scope>NUCLEOTIDE SEQUENCE [LARGE SCALE GENOMIC DNA]</scope>
    <source>
        <strain evidence="7">CGMCC 1.13574</strain>
    </source>
</reference>
<dbReference type="SUPFAM" id="SSF53300">
    <property type="entry name" value="vWA-like"/>
    <property type="match status" value="1"/>
</dbReference>
<dbReference type="Gene3D" id="1.25.40.10">
    <property type="entry name" value="Tetratricopeptide repeat domain"/>
    <property type="match status" value="1"/>
</dbReference>
<name>A0ABV9NR98_9GAMM</name>
<feature type="transmembrane region" description="Helical" evidence="3">
    <location>
        <begin position="6"/>
        <end position="26"/>
    </location>
</feature>
<keyword evidence="3" id="KW-0812">Transmembrane</keyword>